<dbReference type="InterPro" id="IPR036426">
    <property type="entry name" value="Bulb-type_lectin_dom_sf"/>
</dbReference>
<dbReference type="PIRSF" id="PIRSF000641">
    <property type="entry name" value="SRK"/>
    <property type="match status" value="1"/>
</dbReference>
<dbReference type="CDD" id="cd14066">
    <property type="entry name" value="STKc_IRAK"/>
    <property type="match status" value="1"/>
</dbReference>
<keyword evidence="12 21" id="KW-1133">Transmembrane helix</keyword>
<keyword evidence="11 19" id="KW-0067">ATP-binding</keyword>
<evidence type="ECO:0000256" key="7">
    <source>
        <dbReference type="ARBA" id="ARBA00022729"/>
    </source>
</evidence>
<evidence type="ECO:0000256" key="5">
    <source>
        <dbReference type="ARBA" id="ARBA00022679"/>
    </source>
</evidence>
<dbReference type="CDD" id="cd01098">
    <property type="entry name" value="PAN_AP_plant"/>
    <property type="match status" value="1"/>
</dbReference>
<keyword evidence="4" id="KW-0597">Phosphoprotein</keyword>
<dbReference type="GO" id="GO:0005524">
    <property type="term" value="F:ATP binding"/>
    <property type="evidence" value="ECO:0007669"/>
    <property type="project" value="UniProtKB-UniRule"/>
</dbReference>
<keyword evidence="26" id="KW-1185">Reference proteome</keyword>
<dbReference type="SMART" id="SM00108">
    <property type="entry name" value="B_lectin"/>
    <property type="match status" value="1"/>
</dbReference>
<evidence type="ECO:0000256" key="15">
    <source>
        <dbReference type="ARBA" id="ARBA00023170"/>
    </source>
</evidence>
<feature type="transmembrane region" description="Helical" evidence="21">
    <location>
        <begin position="431"/>
        <end position="454"/>
    </location>
</feature>
<dbReference type="InterPro" id="IPR003609">
    <property type="entry name" value="Pan_app"/>
</dbReference>
<dbReference type="SUPFAM" id="SSF51110">
    <property type="entry name" value="alpha-D-mannose-specific plant lectins"/>
    <property type="match status" value="1"/>
</dbReference>
<evidence type="ECO:0000256" key="9">
    <source>
        <dbReference type="ARBA" id="ARBA00022741"/>
    </source>
</evidence>
<evidence type="ECO:0000256" key="17">
    <source>
        <dbReference type="ARBA" id="ARBA00047899"/>
    </source>
</evidence>
<dbReference type="Pfam" id="PF01453">
    <property type="entry name" value="B_lectin"/>
    <property type="match status" value="1"/>
</dbReference>
<evidence type="ECO:0000256" key="14">
    <source>
        <dbReference type="ARBA" id="ARBA00023157"/>
    </source>
</evidence>
<dbReference type="Proteomes" id="UP001419268">
    <property type="component" value="Unassembled WGS sequence"/>
</dbReference>
<keyword evidence="14" id="KW-1015">Disulfide bond</keyword>
<evidence type="ECO:0000259" key="23">
    <source>
        <dbReference type="PROSITE" id="PS50927"/>
    </source>
</evidence>
<dbReference type="GO" id="GO:0004674">
    <property type="term" value="F:protein serine/threonine kinase activity"/>
    <property type="evidence" value="ECO:0007669"/>
    <property type="project" value="UniProtKB-KW"/>
</dbReference>
<dbReference type="Pfam" id="PF00954">
    <property type="entry name" value="S_locus_glycop"/>
    <property type="match status" value="1"/>
</dbReference>
<dbReference type="EC" id="2.7.11.1" evidence="19"/>
<dbReference type="EMBL" id="JBBNAG010000005">
    <property type="protein sequence ID" value="KAK9133717.1"/>
    <property type="molecule type" value="Genomic_DNA"/>
</dbReference>
<evidence type="ECO:0000256" key="12">
    <source>
        <dbReference type="ARBA" id="ARBA00022989"/>
    </source>
</evidence>
<evidence type="ECO:0000259" key="22">
    <source>
        <dbReference type="PROSITE" id="PS50011"/>
    </source>
</evidence>
<dbReference type="InterPro" id="IPR008271">
    <property type="entry name" value="Ser/Thr_kinase_AS"/>
</dbReference>
<dbReference type="InterPro" id="IPR000858">
    <property type="entry name" value="S_locus_glycoprot_dom"/>
</dbReference>
<dbReference type="PROSITE" id="PS50948">
    <property type="entry name" value="PAN"/>
    <property type="match status" value="1"/>
</dbReference>
<accession>A0AAP0P789</accession>
<comment type="similarity">
    <text evidence="19">Belongs to the protein kinase superfamily. Ser/Thr protein kinase family.</text>
</comment>
<dbReference type="SMART" id="SM00473">
    <property type="entry name" value="PAN_AP"/>
    <property type="match status" value="1"/>
</dbReference>
<evidence type="ECO:0000256" key="4">
    <source>
        <dbReference type="ARBA" id="ARBA00022553"/>
    </source>
</evidence>
<dbReference type="PROSITE" id="PS00108">
    <property type="entry name" value="PROTEIN_KINASE_ST"/>
    <property type="match status" value="1"/>
</dbReference>
<evidence type="ECO:0000256" key="11">
    <source>
        <dbReference type="ARBA" id="ARBA00022840"/>
    </source>
</evidence>
<keyword evidence="15" id="KW-0675">Receptor</keyword>
<dbReference type="FunFam" id="3.30.200.20:FF:000370">
    <property type="entry name" value="Receptor-like protein kinase 4"/>
    <property type="match status" value="1"/>
</dbReference>
<dbReference type="Gene3D" id="1.10.510.10">
    <property type="entry name" value="Transferase(Phosphotransferase) domain 1"/>
    <property type="match status" value="1"/>
</dbReference>
<keyword evidence="7" id="KW-0732">Signal</keyword>
<evidence type="ECO:0000256" key="1">
    <source>
        <dbReference type="ARBA" id="ARBA00004251"/>
    </source>
</evidence>
<dbReference type="CDD" id="cd00028">
    <property type="entry name" value="B_lectin"/>
    <property type="match status" value="1"/>
</dbReference>
<dbReference type="GO" id="GO:0048544">
    <property type="term" value="P:recognition of pollen"/>
    <property type="evidence" value="ECO:0007669"/>
    <property type="project" value="InterPro"/>
</dbReference>
<dbReference type="PROSITE" id="PS50927">
    <property type="entry name" value="BULB_LECTIN"/>
    <property type="match status" value="1"/>
</dbReference>
<keyword evidence="13 21" id="KW-0472">Membrane</keyword>
<dbReference type="PROSITE" id="PS00107">
    <property type="entry name" value="PROTEIN_KINASE_ATP"/>
    <property type="match status" value="1"/>
</dbReference>
<keyword evidence="9 19" id="KW-0547">Nucleotide-binding</keyword>
<evidence type="ECO:0000313" key="26">
    <source>
        <dbReference type="Proteomes" id="UP001419268"/>
    </source>
</evidence>
<dbReference type="PROSITE" id="PS50011">
    <property type="entry name" value="PROTEIN_KINASE_DOM"/>
    <property type="match status" value="1"/>
</dbReference>
<reference evidence="25 26" key="1">
    <citation type="submission" date="2024-01" db="EMBL/GenBank/DDBJ databases">
        <title>Genome assemblies of Stephania.</title>
        <authorList>
            <person name="Yang L."/>
        </authorList>
    </citation>
    <scope>NUCLEOTIDE SEQUENCE [LARGE SCALE GENOMIC DNA]</scope>
    <source>
        <strain evidence="25">JXDWG</strain>
        <tissue evidence="25">Leaf</tissue>
    </source>
</reference>
<dbReference type="Gene3D" id="3.30.200.20">
    <property type="entry name" value="Phosphorylase Kinase, domain 1"/>
    <property type="match status" value="1"/>
</dbReference>
<evidence type="ECO:0000256" key="19">
    <source>
        <dbReference type="PIRNR" id="PIRNR000641"/>
    </source>
</evidence>
<dbReference type="InterPro" id="IPR000719">
    <property type="entry name" value="Prot_kinase_dom"/>
</dbReference>
<evidence type="ECO:0000256" key="6">
    <source>
        <dbReference type="ARBA" id="ARBA00022692"/>
    </source>
</evidence>
<evidence type="ECO:0000256" key="8">
    <source>
        <dbReference type="ARBA" id="ARBA00022734"/>
    </source>
</evidence>
<dbReference type="FunFam" id="1.10.510.10:FF:000227">
    <property type="entry name" value="Serine/threonine-protein kinase"/>
    <property type="match status" value="1"/>
</dbReference>
<comment type="subcellular location">
    <subcellularLocation>
        <location evidence="1">Cell membrane</location>
        <topology evidence="1">Single-pass type I membrane protein</topology>
    </subcellularLocation>
</comment>
<dbReference type="Pfam" id="PF08276">
    <property type="entry name" value="PAN_2"/>
    <property type="match status" value="1"/>
</dbReference>
<dbReference type="GO" id="GO:0005886">
    <property type="term" value="C:plasma membrane"/>
    <property type="evidence" value="ECO:0007669"/>
    <property type="project" value="UniProtKB-SubCell"/>
</dbReference>
<dbReference type="PANTHER" id="PTHR47974">
    <property type="entry name" value="OS07G0415500 PROTEIN"/>
    <property type="match status" value="1"/>
</dbReference>
<evidence type="ECO:0000256" key="20">
    <source>
        <dbReference type="PROSITE-ProRule" id="PRU10141"/>
    </source>
</evidence>
<evidence type="ECO:0000256" key="18">
    <source>
        <dbReference type="ARBA" id="ARBA00048679"/>
    </source>
</evidence>
<feature type="binding site" evidence="20">
    <location>
        <position position="517"/>
    </location>
    <ligand>
        <name>ATP</name>
        <dbReference type="ChEBI" id="CHEBI:30616"/>
    </ligand>
</feature>
<dbReference type="InterPro" id="IPR017441">
    <property type="entry name" value="Protein_kinase_ATP_BS"/>
</dbReference>
<comment type="caution">
    <text evidence="25">The sequence shown here is derived from an EMBL/GenBank/DDBJ whole genome shotgun (WGS) entry which is preliminary data.</text>
</comment>
<keyword evidence="5 19" id="KW-0808">Transferase</keyword>
<dbReference type="GO" id="GO:0030246">
    <property type="term" value="F:carbohydrate binding"/>
    <property type="evidence" value="ECO:0007669"/>
    <property type="project" value="UniProtKB-KW"/>
</dbReference>
<keyword evidence="3 19" id="KW-0723">Serine/threonine-protein kinase</keyword>
<dbReference type="InterPro" id="IPR011009">
    <property type="entry name" value="Kinase-like_dom_sf"/>
</dbReference>
<evidence type="ECO:0000313" key="25">
    <source>
        <dbReference type="EMBL" id="KAK9133717.1"/>
    </source>
</evidence>
<feature type="domain" description="Apple" evidence="24">
    <location>
        <begin position="331"/>
        <end position="417"/>
    </location>
</feature>
<dbReference type="AlphaFoldDB" id="A0AAP0P789"/>
<evidence type="ECO:0000256" key="10">
    <source>
        <dbReference type="ARBA" id="ARBA00022777"/>
    </source>
</evidence>
<dbReference type="InterPro" id="IPR001480">
    <property type="entry name" value="Bulb-type_lectin_dom"/>
</dbReference>
<keyword evidence="16" id="KW-0325">Glycoprotein</keyword>
<evidence type="ECO:0000256" key="21">
    <source>
        <dbReference type="SAM" id="Phobius"/>
    </source>
</evidence>
<evidence type="ECO:0000256" key="13">
    <source>
        <dbReference type="ARBA" id="ARBA00023136"/>
    </source>
</evidence>
<feature type="domain" description="Protein kinase" evidence="22">
    <location>
        <begin position="488"/>
        <end position="765"/>
    </location>
</feature>
<dbReference type="Gene3D" id="2.90.10.10">
    <property type="entry name" value="Bulb-type lectin domain"/>
    <property type="match status" value="1"/>
</dbReference>
<dbReference type="InterPro" id="IPR024171">
    <property type="entry name" value="SRK-like_kinase"/>
</dbReference>
<protein>
    <recommendedName>
        <fullName evidence="19">Receptor-like serine/threonine-protein kinase</fullName>
        <ecNumber evidence="19">2.7.11.1</ecNumber>
    </recommendedName>
</protein>
<feature type="domain" description="Bulb-type lectin" evidence="23">
    <location>
        <begin position="1"/>
        <end position="137"/>
    </location>
</feature>
<evidence type="ECO:0000256" key="2">
    <source>
        <dbReference type="ARBA" id="ARBA00022475"/>
    </source>
</evidence>
<dbReference type="SUPFAM" id="SSF56112">
    <property type="entry name" value="Protein kinase-like (PK-like)"/>
    <property type="match status" value="1"/>
</dbReference>
<proteinExistence type="inferred from homology"/>
<comment type="catalytic activity">
    <reaction evidence="18 19">
        <text>L-seryl-[protein] + ATP = O-phospho-L-seryl-[protein] + ADP + H(+)</text>
        <dbReference type="Rhea" id="RHEA:17989"/>
        <dbReference type="Rhea" id="RHEA-COMP:9863"/>
        <dbReference type="Rhea" id="RHEA-COMP:11604"/>
        <dbReference type="ChEBI" id="CHEBI:15378"/>
        <dbReference type="ChEBI" id="CHEBI:29999"/>
        <dbReference type="ChEBI" id="CHEBI:30616"/>
        <dbReference type="ChEBI" id="CHEBI:83421"/>
        <dbReference type="ChEBI" id="CHEBI:456216"/>
        <dbReference type="EC" id="2.7.11.1"/>
    </reaction>
</comment>
<evidence type="ECO:0000256" key="3">
    <source>
        <dbReference type="ARBA" id="ARBA00022527"/>
    </source>
</evidence>
<keyword evidence="6 21" id="KW-0812">Transmembrane</keyword>
<sequence>MLAGQSLTGNQTLVSKDGKFELGFFTPGNSQSYYIGIWFKKLADIQKKKTIVWVANRNSPITPTDFPSSEFKLLEDGGLVLLMKSYKSNNSSKIPVWSTNSTTSKTMSDSSIKAVLGEDGNLVIKSSANENIVWQSFEHPTNAYLPGAKIRYNNLTKKSQKLTSWRNAEDPSEGIYSVEFQLDNSISVIWNQSRKYYFSGVWNGHYLSNMPEMEYDGRIIFNFTSYKNGSYFTYFLTNNSLHLFSFLDFSGQMKTIIWQSESQDWTVISSKPTERCQVFAVCGAFSICSEYNIVPRPSMCQCVPGFEQRHPNDWDLLDYSGGCVRKTTMHCSDNDMFSQIPNIELSQISPSAVALVVDNVETCKRTCLQNCSCSAYAYYTNSSGVSTNTRCLLWYGDLLNIEQIGDDKGDEIFIRLVASEDHMGSRMKTSLIWIIVGAAFSGITIIVAITFLFLRKQWIRTPTQAPEQGDSYAFLTAFRYKDLKIATKNFSNKLGSGGFGSVFKGTLPDSTAIAVKKLEGISQDQKQFRNEVSTIGIIQHVNLVRLRGFCSEGRKKMLVYDLMPNGSLDKHLLHQNHSRVLNWRQRYIIAIGIARGLAYLHEKCRDCIIHCDIKPENILLDADFSPKVADFGLAKLLGHEFSRVLTTMRGTVGYLAPEWTSGVAITAKDDVYSYGMVLFEIISGRRNLKQSNDGKVRFYPTWAARKVISEGQPVLSILDNNLEGMANIEELTRAFRVACWCIQEEENQRPSMGQVVHILEGHLEVNPPPIQMHLQAMVEAEETLDFFSE</sequence>
<keyword evidence="2" id="KW-1003">Cell membrane</keyword>
<keyword evidence="10 19" id="KW-0418">Kinase</keyword>
<comment type="catalytic activity">
    <reaction evidence="17 19">
        <text>L-threonyl-[protein] + ATP = O-phospho-L-threonyl-[protein] + ADP + H(+)</text>
        <dbReference type="Rhea" id="RHEA:46608"/>
        <dbReference type="Rhea" id="RHEA-COMP:11060"/>
        <dbReference type="Rhea" id="RHEA-COMP:11605"/>
        <dbReference type="ChEBI" id="CHEBI:15378"/>
        <dbReference type="ChEBI" id="CHEBI:30013"/>
        <dbReference type="ChEBI" id="CHEBI:30616"/>
        <dbReference type="ChEBI" id="CHEBI:61977"/>
        <dbReference type="ChEBI" id="CHEBI:456216"/>
        <dbReference type="EC" id="2.7.11.1"/>
    </reaction>
</comment>
<organism evidence="25 26">
    <name type="scientific">Stephania cephalantha</name>
    <dbReference type="NCBI Taxonomy" id="152367"/>
    <lineage>
        <taxon>Eukaryota</taxon>
        <taxon>Viridiplantae</taxon>
        <taxon>Streptophyta</taxon>
        <taxon>Embryophyta</taxon>
        <taxon>Tracheophyta</taxon>
        <taxon>Spermatophyta</taxon>
        <taxon>Magnoliopsida</taxon>
        <taxon>Ranunculales</taxon>
        <taxon>Menispermaceae</taxon>
        <taxon>Menispermoideae</taxon>
        <taxon>Cissampelideae</taxon>
        <taxon>Stephania</taxon>
    </lineage>
</organism>
<evidence type="ECO:0000256" key="16">
    <source>
        <dbReference type="ARBA" id="ARBA00023180"/>
    </source>
</evidence>
<dbReference type="PANTHER" id="PTHR47974:SF19">
    <property type="entry name" value="RECEPTOR-LIKE SERINE_THREONINE-PROTEIN KINASE"/>
    <property type="match status" value="1"/>
</dbReference>
<keyword evidence="8" id="KW-0430">Lectin</keyword>
<dbReference type="SMART" id="SM00220">
    <property type="entry name" value="S_TKc"/>
    <property type="match status" value="1"/>
</dbReference>
<name>A0AAP0P789_9MAGN</name>
<evidence type="ECO:0000259" key="24">
    <source>
        <dbReference type="PROSITE" id="PS50948"/>
    </source>
</evidence>
<dbReference type="Pfam" id="PF00069">
    <property type="entry name" value="Pkinase"/>
    <property type="match status" value="1"/>
</dbReference>
<gene>
    <name evidence="25" type="ORF">Scep_013245</name>
</gene>